<accession>A0A414NYS5</accession>
<keyword evidence="4" id="KW-0067">ATP-binding</keyword>
<dbReference type="PANTHER" id="PTHR47396">
    <property type="entry name" value="TYPE I RESTRICTION ENZYME ECOKI R PROTEIN"/>
    <property type="match status" value="1"/>
</dbReference>
<dbReference type="OrthoDB" id="9758243at2"/>
<protein>
    <submittedName>
        <fullName evidence="4">Helicase</fullName>
    </submittedName>
</protein>
<dbReference type="PROSITE" id="PS00092">
    <property type="entry name" value="N6_MTASE"/>
    <property type="match status" value="1"/>
</dbReference>
<dbReference type="GO" id="GO:0005829">
    <property type="term" value="C:cytosol"/>
    <property type="evidence" value="ECO:0007669"/>
    <property type="project" value="TreeGrafter"/>
</dbReference>
<dbReference type="InterPro" id="IPR014001">
    <property type="entry name" value="Helicase_ATP-bd"/>
</dbReference>
<dbReference type="SUPFAM" id="SSF52540">
    <property type="entry name" value="P-loop containing nucleoside triphosphate hydrolases"/>
    <property type="match status" value="1"/>
</dbReference>
<dbReference type="Pfam" id="PF02384">
    <property type="entry name" value="N6_Mtase"/>
    <property type="match status" value="1"/>
</dbReference>
<dbReference type="InterPro" id="IPR011335">
    <property type="entry name" value="Restrct_endonuc-II-like"/>
</dbReference>
<dbReference type="Pfam" id="PF22240">
    <property type="entry name" value="ISP_coupler"/>
    <property type="match status" value="1"/>
</dbReference>
<gene>
    <name evidence="4" type="ORF">DW674_02390</name>
</gene>
<dbReference type="Pfam" id="PF04851">
    <property type="entry name" value="ResIII"/>
    <property type="match status" value="1"/>
</dbReference>
<dbReference type="GO" id="GO:0016787">
    <property type="term" value="F:hydrolase activity"/>
    <property type="evidence" value="ECO:0007669"/>
    <property type="project" value="InterPro"/>
</dbReference>
<keyword evidence="4" id="KW-0547">Nucleotide-binding</keyword>
<dbReference type="PRINTS" id="PR00507">
    <property type="entry name" value="N12N6MTFRASE"/>
</dbReference>
<dbReference type="InterPro" id="IPR002052">
    <property type="entry name" value="DNA_methylase_N6_adenine_CS"/>
</dbReference>
<proteinExistence type="predicted"/>
<dbReference type="Pfam" id="PF18135">
    <property type="entry name" value="Type_ISP_C"/>
    <property type="match status" value="1"/>
</dbReference>
<evidence type="ECO:0000259" key="3">
    <source>
        <dbReference type="PROSITE" id="PS51194"/>
    </source>
</evidence>
<dbReference type="GO" id="GO:0009307">
    <property type="term" value="P:DNA restriction-modification system"/>
    <property type="evidence" value="ECO:0007669"/>
    <property type="project" value="UniProtKB-KW"/>
</dbReference>
<organism evidence="4 5">
    <name type="scientific">Mitsuokella multacida</name>
    <dbReference type="NCBI Taxonomy" id="52226"/>
    <lineage>
        <taxon>Bacteria</taxon>
        <taxon>Bacillati</taxon>
        <taxon>Bacillota</taxon>
        <taxon>Negativicutes</taxon>
        <taxon>Selenomonadales</taxon>
        <taxon>Selenomonadaceae</taxon>
        <taxon>Mitsuokella</taxon>
    </lineage>
</organism>
<feature type="domain" description="Helicase ATP-binding" evidence="2">
    <location>
        <begin position="188"/>
        <end position="421"/>
    </location>
</feature>
<dbReference type="GO" id="GO:0004386">
    <property type="term" value="F:helicase activity"/>
    <property type="evidence" value="ECO:0007669"/>
    <property type="project" value="UniProtKB-KW"/>
</dbReference>
<dbReference type="GO" id="GO:0003677">
    <property type="term" value="F:DNA binding"/>
    <property type="evidence" value="ECO:0007669"/>
    <property type="project" value="InterPro"/>
</dbReference>
<dbReference type="Proteomes" id="UP000283442">
    <property type="component" value="Unassembled WGS sequence"/>
</dbReference>
<evidence type="ECO:0000313" key="4">
    <source>
        <dbReference type="EMBL" id="RHF52782.1"/>
    </source>
</evidence>
<dbReference type="SMART" id="SM00487">
    <property type="entry name" value="DEXDc"/>
    <property type="match status" value="1"/>
</dbReference>
<dbReference type="InterPro" id="IPR011856">
    <property type="entry name" value="tRNA_endonuc-like_dom_sf"/>
</dbReference>
<dbReference type="InterPro" id="IPR050742">
    <property type="entry name" value="Helicase_Restrict-Modif_Enz"/>
</dbReference>
<dbReference type="Pfam" id="PF13156">
    <property type="entry name" value="Mrr_cat_2"/>
    <property type="match status" value="1"/>
</dbReference>
<dbReference type="InterPro" id="IPR029063">
    <property type="entry name" value="SAM-dependent_MTases_sf"/>
</dbReference>
<dbReference type="InterPro" id="IPR041635">
    <property type="entry name" value="Type_ISP_LLaBIII_C"/>
</dbReference>
<reference evidence="4 5" key="1">
    <citation type="submission" date="2018-08" db="EMBL/GenBank/DDBJ databases">
        <title>A genome reference for cultivated species of the human gut microbiota.</title>
        <authorList>
            <person name="Zou Y."/>
            <person name="Xue W."/>
            <person name="Luo G."/>
        </authorList>
    </citation>
    <scope>NUCLEOTIDE SEQUENCE [LARGE SCALE GENOMIC DNA]</scope>
    <source>
        <strain evidence="4 5">AM25-21AC</strain>
    </source>
</reference>
<dbReference type="PROSITE" id="PS51192">
    <property type="entry name" value="HELICASE_ATP_BIND_1"/>
    <property type="match status" value="1"/>
</dbReference>
<dbReference type="Gene3D" id="3.40.1350.10">
    <property type="match status" value="1"/>
</dbReference>
<dbReference type="InterPro" id="IPR053980">
    <property type="entry name" value="ISP_coupler"/>
</dbReference>
<keyword evidence="4" id="KW-0347">Helicase</keyword>
<dbReference type="SUPFAM" id="SSF53335">
    <property type="entry name" value="S-adenosyl-L-methionine-dependent methyltransferases"/>
    <property type="match status" value="1"/>
</dbReference>
<keyword evidence="4" id="KW-0378">Hydrolase</keyword>
<dbReference type="InterPro" id="IPR006935">
    <property type="entry name" value="Helicase/UvrB_N"/>
</dbReference>
<dbReference type="Pfam" id="PF00271">
    <property type="entry name" value="Helicase_C"/>
    <property type="match status" value="1"/>
</dbReference>
<evidence type="ECO:0000313" key="5">
    <source>
        <dbReference type="Proteomes" id="UP000283442"/>
    </source>
</evidence>
<dbReference type="InterPro" id="IPR039442">
    <property type="entry name" value="Mrr-like_dom"/>
</dbReference>
<dbReference type="GO" id="GO:0005524">
    <property type="term" value="F:ATP binding"/>
    <property type="evidence" value="ECO:0007669"/>
    <property type="project" value="InterPro"/>
</dbReference>
<dbReference type="PANTHER" id="PTHR47396:SF1">
    <property type="entry name" value="ATP-DEPENDENT HELICASE IRC3-RELATED"/>
    <property type="match status" value="1"/>
</dbReference>
<dbReference type="InterPro" id="IPR001650">
    <property type="entry name" value="Helicase_C-like"/>
</dbReference>
<keyword evidence="1" id="KW-0680">Restriction system</keyword>
<evidence type="ECO:0000259" key="2">
    <source>
        <dbReference type="PROSITE" id="PS51192"/>
    </source>
</evidence>
<dbReference type="SMART" id="SM00490">
    <property type="entry name" value="HELICc"/>
    <property type="match status" value="1"/>
</dbReference>
<comment type="caution">
    <text evidence="4">The sequence shown here is derived from an EMBL/GenBank/DDBJ whole genome shotgun (WGS) entry which is preliminary data.</text>
</comment>
<dbReference type="EMBL" id="QRHE01000002">
    <property type="protein sequence ID" value="RHF52782.1"/>
    <property type="molecule type" value="Genomic_DNA"/>
</dbReference>
<dbReference type="GO" id="GO:0008170">
    <property type="term" value="F:N-methyltransferase activity"/>
    <property type="evidence" value="ECO:0007669"/>
    <property type="project" value="InterPro"/>
</dbReference>
<dbReference type="InterPro" id="IPR003356">
    <property type="entry name" value="DNA_methylase_A-5"/>
</dbReference>
<dbReference type="PROSITE" id="PS51194">
    <property type="entry name" value="HELICASE_CTER"/>
    <property type="match status" value="1"/>
</dbReference>
<dbReference type="InterPro" id="IPR027417">
    <property type="entry name" value="P-loop_NTPase"/>
</dbReference>
<sequence>MTFDNLLEKYRKTSYSERNKGTRFEKLMQGFMKTYPPYLGKFNEVWMWNEFPFRKDFGGKDTGIDLVARTVDGDYWAIQCKCYQTSSRINKPEVDSFLSTSSKTFQDELGRTTKFAQRLWISTTDKWNHEAENTIAQQDPPVARIGLYDLRNALIDWDKLDQGIFGTAAIQKERVPKDHQQEAINSAHEYYKSHDRGKLIMACGTGKTYTSLKIAEQETGPHGLVLFLVPSIALLGQTLNEWSTFAKLPIDAICVCSDAAASKKTKADDDLQNIDLALPATTDVRKVAARIQAARERLANPAEQEQLGMTVVFSTYQSIEVVAKAQKYLMTGEMPDDHEIALFTKEELAQKDAAEFAFDMIICDEAHRTTGMEESSEKNSAFTLVHDNSHILAHRRMYMTATPRLYTTESKKKAAQSGSVILYSMDNAEQYGDEFYCIGFGRAVEKNLLADYKVIVLTIGENQIPAALQQAIMNPESEIESDDASKLIGCINALSKRMVEESHQLKEIDPQPMHTALAFCSRISDSKKIKDIFNEYKDAYYDSLGDTAREETVDIEAQHVDGSMGASERDEKLQWLKAAPRSGKECRILTNVRCLSEGVDVPALDAVLFLSARKSQVDVVQSVGRVMRTAPGKKYGYIIIPVIIPVDQNPEDALDNNKTFDVVWSVLNALRAHDDRFNATINKLELNKNKAANGHILVGSCPDDPSRSTYDTGDGQENGAGAVHEQTVLYFDELQGAIYARMVQKVGSRRYWEQWAKDIAEIAARHKERIAKLVSTDQKHQKAFARFMKGLHSNINPYISNEDAIEMLAQHIITRPVFEALFENYDFVRNNIVSKSMEKVLALLDQDGMEKDQEQMQRFYDSVKERCAGVDNAEGKQKIIIELYDKFFKTALPKTVGKLGIVYTPVEVVDFILNSVNDVLKKEFGHSLSDNDVHILDPFTGTGTFITRLLQSGIIQKKDLLRKYTQELHANEIVLLAYYIASINIENTFHDLMEGDDYTPFNGICLTDTFELTEDSRSSNMFPEFFRQNTARVVNQQMAPIRVIVGNPPYSVGQSSANDNNQNETYPHLEQRIAETYVSATNATNKNALYDSYIKAFRWASDRLDEESGGVIGFVSNAGWLDGAAMDGMRSCLEKEFSSIYIFNLRGNQRTSGETSRREGGKIFGSGSRTPVAITILVKNPKYKNEKAEIFYHDIGDYLTREEKLKIISEFKSCMNRKFSDALTVLKPNEYNDWLNKRNGLFETFISIGDKKDKENHATVFIDYYSNGLKTQRDAWCYNFSQSVLAEGIKGSIDYYNEERHHYQKMVKDGKENEFSFDMNQKQISWTRATVQNFMRNRKYKFQKYKIVTSMYRPFCQENLYYDSYLNEMTYQIPKIFPSGREDNIVICVSGLSGAKDFSAFITNHIPDVQLQQNGQCFPIYYYEKSSITMDNLFADTAGPQYIRHDSITDFIWKEAASLYGKKVKKEDIFYYVYGFLHLPAYRKEFVADLKKSLPRILLVKTPKKFWKIAEIGRALADLHLHYEQQEAPEGVKVKGWDCGNYQVKKMKFKSKKDKSAIIYNDEITISDIPLEAYNYVVNGKSAIEWIMDRYQVKIDKKSGILNDPNDWGKEHDEPRYILDLLLSVITVSIETLKLIGELPEVDFNE</sequence>
<evidence type="ECO:0000256" key="1">
    <source>
        <dbReference type="ARBA" id="ARBA00022747"/>
    </source>
</evidence>
<dbReference type="CDD" id="cd22333">
    <property type="entry name" value="LlaBIII_nuclease-like"/>
    <property type="match status" value="1"/>
</dbReference>
<dbReference type="GO" id="GO:0032259">
    <property type="term" value="P:methylation"/>
    <property type="evidence" value="ECO:0007669"/>
    <property type="project" value="InterPro"/>
</dbReference>
<feature type="domain" description="Helicase C-terminal" evidence="3">
    <location>
        <begin position="493"/>
        <end position="685"/>
    </location>
</feature>
<name>A0A414NYS5_9FIRM</name>
<dbReference type="Gene3D" id="3.40.50.150">
    <property type="entry name" value="Vaccinia Virus protein VP39"/>
    <property type="match status" value="1"/>
</dbReference>
<dbReference type="RefSeq" id="WP_118174974.1">
    <property type="nucleotide sequence ID" value="NZ_JAQEAO010000037.1"/>
</dbReference>
<dbReference type="SUPFAM" id="SSF52980">
    <property type="entry name" value="Restriction endonuclease-like"/>
    <property type="match status" value="1"/>
</dbReference>
<dbReference type="Gene3D" id="3.40.50.300">
    <property type="entry name" value="P-loop containing nucleotide triphosphate hydrolases"/>
    <property type="match status" value="2"/>
</dbReference>